<evidence type="ECO:0000256" key="2">
    <source>
        <dbReference type="ARBA" id="ARBA00022475"/>
    </source>
</evidence>
<feature type="transmembrane region" description="Helical" evidence="11">
    <location>
        <begin position="12"/>
        <end position="34"/>
    </location>
</feature>
<evidence type="ECO:0000256" key="8">
    <source>
        <dbReference type="ARBA" id="ARBA00022989"/>
    </source>
</evidence>
<comment type="subunit">
    <text evidence="11">The system is composed of three essential subunits: KdpA, KdpB and KdpC.</text>
</comment>
<protein>
    <recommendedName>
        <fullName evidence="11">Potassium-transporting ATPase KdpC subunit</fullName>
    </recommendedName>
    <alternativeName>
        <fullName evidence="11">ATP phosphohydrolase [potassium-transporting] C chain</fullName>
    </alternativeName>
    <alternativeName>
        <fullName evidence="11">Potassium-binding and translocating subunit C</fullName>
    </alternativeName>
    <alternativeName>
        <fullName evidence="11">Potassium-translocating ATPase C chain</fullName>
    </alternativeName>
</protein>
<keyword evidence="5 11" id="KW-0547">Nucleotide-binding</keyword>
<evidence type="ECO:0000256" key="5">
    <source>
        <dbReference type="ARBA" id="ARBA00022741"/>
    </source>
</evidence>
<evidence type="ECO:0000256" key="7">
    <source>
        <dbReference type="ARBA" id="ARBA00022958"/>
    </source>
</evidence>
<keyword evidence="8 11" id="KW-1133">Transmembrane helix</keyword>
<evidence type="ECO:0000256" key="1">
    <source>
        <dbReference type="ARBA" id="ARBA00022448"/>
    </source>
</evidence>
<evidence type="ECO:0000313" key="13">
    <source>
        <dbReference type="Proteomes" id="UP000774130"/>
    </source>
</evidence>
<dbReference type="PANTHER" id="PTHR30042:SF2">
    <property type="entry name" value="POTASSIUM-TRANSPORTING ATPASE KDPC SUBUNIT"/>
    <property type="match status" value="1"/>
</dbReference>
<gene>
    <name evidence="11" type="primary">kdpC</name>
    <name evidence="12" type="ORF">KUA55_15245</name>
</gene>
<keyword evidence="10 11" id="KW-0472">Membrane</keyword>
<keyword evidence="7 11" id="KW-0630">Potassium</keyword>
<sequence>MSKIFSSLRFLLFAVILFGGLYTLLVTGIGQLFFNHQANGSSVTREEQVVGSSLVGQDFFETKYFSGRSSDVSQLSPISKEQADHVRQRKEKLLAENPTETQVPNDLVTASASGVDPDISLAAANFQVERIAKARQINPQKIHAIINETAEKDWFSSREFVNVLQLNLALDELI</sequence>
<dbReference type="InterPro" id="IPR003820">
    <property type="entry name" value="KdpC"/>
</dbReference>
<accession>A0ABS6TGM3</accession>
<reference evidence="12 13" key="1">
    <citation type="submission" date="2021-06" db="EMBL/GenBank/DDBJ databases">
        <title>Enterococcus alishanensis sp. nov., a novel lactic acid bacterium isolated from fresh coffee beans.</title>
        <authorList>
            <person name="Chen Y.-S."/>
        </authorList>
    </citation>
    <scope>NUCLEOTIDE SEQUENCE [LARGE SCALE GENOMIC DNA]</scope>
    <source>
        <strain evidence="12 13">ALS3</strain>
    </source>
</reference>
<dbReference type="PANTHER" id="PTHR30042">
    <property type="entry name" value="POTASSIUM-TRANSPORTING ATPASE C CHAIN"/>
    <property type="match status" value="1"/>
</dbReference>
<dbReference type="PIRSF" id="PIRSF001296">
    <property type="entry name" value="K_ATPase_KdpC"/>
    <property type="match status" value="1"/>
</dbReference>
<comment type="subcellular location">
    <subcellularLocation>
        <location evidence="11">Cell membrane</location>
        <topology evidence="11">Single-pass membrane protein</topology>
    </subcellularLocation>
</comment>
<dbReference type="Proteomes" id="UP000774130">
    <property type="component" value="Unassembled WGS sequence"/>
</dbReference>
<dbReference type="RefSeq" id="WP_218327248.1">
    <property type="nucleotide sequence ID" value="NZ_JAHUZB010000007.1"/>
</dbReference>
<keyword evidence="9 11" id="KW-0406">Ion transport</keyword>
<keyword evidence="4 11" id="KW-0812">Transmembrane</keyword>
<name>A0ABS6TGM3_9ENTE</name>
<comment type="caution">
    <text evidence="12">The sequence shown here is derived from an EMBL/GenBank/DDBJ whole genome shotgun (WGS) entry which is preliminary data.</text>
</comment>
<evidence type="ECO:0000256" key="9">
    <source>
        <dbReference type="ARBA" id="ARBA00023065"/>
    </source>
</evidence>
<keyword evidence="6 11" id="KW-0067">ATP-binding</keyword>
<comment type="function">
    <text evidence="11">Part of the high-affinity ATP-driven potassium transport (or Kdp) system, which catalyzes the hydrolysis of ATP coupled with the electrogenic transport of potassium into the cytoplasm. This subunit acts as a catalytic chaperone that increases the ATP-binding affinity of the ATP-hydrolyzing subunit KdpB by the formation of a transient KdpB/KdpC/ATP ternary complex.</text>
</comment>
<organism evidence="12 13">
    <name type="scientific">Enterococcus alishanensis</name>
    <dbReference type="NCBI Taxonomy" id="1303817"/>
    <lineage>
        <taxon>Bacteria</taxon>
        <taxon>Bacillati</taxon>
        <taxon>Bacillota</taxon>
        <taxon>Bacilli</taxon>
        <taxon>Lactobacillales</taxon>
        <taxon>Enterococcaceae</taxon>
        <taxon>Enterococcus</taxon>
    </lineage>
</organism>
<evidence type="ECO:0000256" key="10">
    <source>
        <dbReference type="ARBA" id="ARBA00023136"/>
    </source>
</evidence>
<keyword evidence="13" id="KW-1185">Reference proteome</keyword>
<dbReference type="EMBL" id="JAHUZB010000007">
    <property type="protein sequence ID" value="MBV7392036.1"/>
    <property type="molecule type" value="Genomic_DNA"/>
</dbReference>
<dbReference type="Pfam" id="PF02669">
    <property type="entry name" value="KdpC"/>
    <property type="match status" value="1"/>
</dbReference>
<keyword evidence="3 11" id="KW-0633">Potassium transport</keyword>
<evidence type="ECO:0000256" key="4">
    <source>
        <dbReference type="ARBA" id="ARBA00022692"/>
    </source>
</evidence>
<dbReference type="HAMAP" id="MF_00276">
    <property type="entry name" value="KdpC"/>
    <property type="match status" value="1"/>
</dbReference>
<evidence type="ECO:0000256" key="11">
    <source>
        <dbReference type="HAMAP-Rule" id="MF_00276"/>
    </source>
</evidence>
<keyword evidence="2 11" id="KW-1003">Cell membrane</keyword>
<keyword evidence="1 11" id="KW-0813">Transport</keyword>
<proteinExistence type="inferred from homology"/>
<evidence type="ECO:0000313" key="12">
    <source>
        <dbReference type="EMBL" id="MBV7392036.1"/>
    </source>
</evidence>
<evidence type="ECO:0000256" key="3">
    <source>
        <dbReference type="ARBA" id="ARBA00022538"/>
    </source>
</evidence>
<comment type="similarity">
    <text evidence="11">Belongs to the KdpC family.</text>
</comment>
<evidence type="ECO:0000256" key="6">
    <source>
        <dbReference type="ARBA" id="ARBA00022840"/>
    </source>
</evidence>